<evidence type="ECO:0000256" key="9">
    <source>
        <dbReference type="ARBA" id="ARBA00023157"/>
    </source>
</evidence>
<protein>
    <recommendedName>
        <fullName evidence="11">Polypeptide N-acetylgalactosaminyltransferase</fullName>
        <ecNumber evidence="11">2.4.1.-</ecNumber>
    </recommendedName>
    <alternativeName>
        <fullName evidence="11">Protein-UDP acetylgalactosaminyltransferase</fullName>
    </alternativeName>
</protein>
<dbReference type="InterPro" id="IPR001173">
    <property type="entry name" value="Glyco_trans_2-like"/>
</dbReference>
<evidence type="ECO:0000313" key="13">
    <source>
        <dbReference type="EMBL" id="CRL04923.1"/>
    </source>
</evidence>
<dbReference type="Gene3D" id="2.80.10.50">
    <property type="match status" value="1"/>
</dbReference>
<keyword evidence="14" id="KW-1185">Reference proteome</keyword>
<gene>
    <name evidence="13" type="ORF">CLUMA_CG017981</name>
</gene>
<comment type="similarity">
    <text evidence="2 11">Belongs to the glycosyltransferase 2 family. GalNAc-T subfamily.</text>
</comment>
<keyword evidence="11" id="KW-0808">Transferase</keyword>
<dbReference type="Proteomes" id="UP000183832">
    <property type="component" value="Unassembled WGS sequence"/>
</dbReference>
<evidence type="ECO:0000256" key="7">
    <source>
        <dbReference type="ARBA" id="ARBA00023034"/>
    </source>
</evidence>
<keyword evidence="5" id="KW-0735">Signal-anchor</keyword>
<dbReference type="EC" id="2.4.1.-" evidence="11"/>
<evidence type="ECO:0000256" key="11">
    <source>
        <dbReference type="RuleBase" id="RU361242"/>
    </source>
</evidence>
<evidence type="ECO:0000256" key="2">
    <source>
        <dbReference type="ARBA" id="ARBA00005680"/>
    </source>
</evidence>
<keyword evidence="7 11" id="KW-0333">Golgi apparatus</keyword>
<dbReference type="SMART" id="SM00458">
    <property type="entry name" value="RICIN"/>
    <property type="match status" value="1"/>
</dbReference>
<dbReference type="InterPro" id="IPR029044">
    <property type="entry name" value="Nucleotide-diphossugar_trans"/>
</dbReference>
<dbReference type="InterPro" id="IPR045885">
    <property type="entry name" value="GalNAc-T"/>
</dbReference>
<feature type="domain" description="Ricin B lectin" evidence="12">
    <location>
        <begin position="454"/>
        <end position="579"/>
    </location>
</feature>
<evidence type="ECO:0000256" key="5">
    <source>
        <dbReference type="ARBA" id="ARBA00022968"/>
    </source>
</evidence>
<feature type="transmembrane region" description="Helical" evidence="11">
    <location>
        <begin position="9"/>
        <end position="26"/>
    </location>
</feature>
<proteinExistence type="inferred from homology"/>
<reference evidence="13 14" key="1">
    <citation type="submission" date="2015-04" db="EMBL/GenBank/DDBJ databases">
        <authorList>
            <person name="Syromyatnikov M.Y."/>
            <person name="Popov V.N."/>
        </authorList>
    </citation>
    <scope>NUCLEOTIDE SEQUENCE [LARGE SCALE GENOMIC DNA]</scope>
</reference>
<evidence type="ECO:0000259" key="12">
    <source>
        <dbReference type="SMART" id="SM00458"/>
    </source>
</evidence>
<keyword evidence="11" id="KW-0328">Glycosyltransferase</keyword>
<evidence type="ECO:0000256" key="10">
    <source>
        <dbReference type="ARBA" id="ARBA00023180"/>
    </source>
</evidence>
<dbReference type="UniPathway" id="UPA00378"/>
<evidence type="ECO:0000256" key="4">
    <source>
        <dbReference type="ARBA" id="ARBA00022734"/>
    </source>
</evidence>
<evidence type="ECO:0000256" key="6">
    <source>
        <dbReference type="ARBA" id="ARBA00022989"/>
    </source>
</evidence>
<evidence type="ECO:0000256" key="1">
    <source>
        <dbReference type="ARBA" id="ARBA00004323"/>
    </source>
</evidence>
<evidence type="ECO:0000256" key="3">
    <source>
        <dbReference type="ARBA" id="ARBA00022692"/>
    </source>
</evidence>
<comment type="subcellular location">
    <subcellularLocation>
        <location evidence="1 11">Golgi apparatus membrane</location>
        <topology evidence="1 11">Single-pass type II membrane protein</topology>
    </subcellularLocation>
</comment>
<dbReference type="PANTHER" id="PTHR11675">
    <property type="entry name" value="N-ACETYLGALACTOSAMINYLTRANSFERASE"/>
    <property type="match status" value="1"/>
</dbReference>
<keyword evidence="3 11" id="KW-0812">Transmembrane</keyword>
<dbReference type="AlphaFoldDB" id="A0A1J1IXC1"/>
<keyword evidence="4 11" id="KW-0430">Lectin</keyword>
<dbReference type="Gene3D" id="3.90.550.10">
    <property type="entry name" value="Spore Coat Polysaccharide Biosynthesis Protein SpsA, Chain A"/>
    <property type="match status" value="1"/>
</dbReference>
<dbReference type="EMBL" id="CVRI01000064">
    <property type="protein sequence ID" value="CRL04923.1"/>
    <property type="molecule type" value="Genomic_DNA"/>
</dbReference>
<dbReference type="GO" id="GO:0004653">
    <property type="term" value="F:polypeptide N-acetylgalactosaminyltransferase activity"/>
    <property type="evidence" value="ECO:0007669"/>
    <property type="project" value="TreeGrafter"/>
</dbReference>
<dbReference type="STRING" id="568069.A0A1J1IXC1"/>
<dbReference type="InterPro" id="IPR035992">
    <property type="entry name" value="Ricin_B-like_lectins"/>
</dbReference>
<evidence type="ECO:0000313" key="14">
    <source>
        <dbReference type="Proteomes" id="UP000183832"/>
    </source>
</evidence>
<comment type="pathway">
    <text evidence="11">Protein modification; protein glycosylation.</text>
</comment>
<dbReference type="SUPFAM" id="SSF50370">
    <property type="entry name" value="Ricin B-like lectins"/>
    <property type="match status" value="1"/>
</dbReference>
<keyword evidence="8 11" id="KW-0472">Membrane</keyword>
<keyword evidence="10" id="KW-0325">Glycoprotein</keyword>
<evidence type="ECO:0000256" key="8">
    <source>
        <dbReference type="ARBA" id="ARBA00023136"/>
    </source>
</evidence>
<dbReference type="Pfam" id="PF00535">
    <property type="entry name" value="Glycos_transf_2"/>
    <property type="match status" value="1"/>
</dbReference>
<dbReference type="PROSITE" id="PS50231">
    <property type="entry name" value="RICIN_B_LECTIN"/>
    <property type="match status" value="1"/>
</dbReference>
<dbReference type="OrthoDB" id="7786936at2759"/>
<dbReference type="InterPro" id="IPR000772">
    <property type="entry name" value="Ricin_B_lectin"/>
</dbReference>
<keyword evidence="6 11" id="KW-1133">Transmembrane helix</keyword>
<name>A0A1J1IXC1_9DIPT</name>
<keyword evidence="11" id="KW-0464">Manganese</keyword>
<sequence>MQIKLKRRSLIGFSVIIVIYFIYLRATRSNREAKNVDSDLFISLDGENNNNQKSRFRDWNDYKLTEEEKTRNGFGEHGAAAILTNSSEIDLNEKLYHETGFSVVVSNKISVNRSLDSVVHSNCSNVKYYATLPNVSVIIIFHNEVLSVLLRTIHSVINRTPAELLHEVILVNDYSTNAELYDPLKKYLLENFPPKVKIKNLEKRSGLIVTRMEGARSASGEVLVFFDSHIEVQNNWLPPLLQPIVDDRKISTLPIIDYLDPFTFEYLPGQSNFQGSRGVIDWYLDFQELPKLPNDQMNDLKPYPNPIMLGAAFAIDRKFFIDELGGYDEGLQIWNGENYELSFKLWMCANRILTVPCSRVAHYFRQINPSRVSKDDYVARNFMRIAEVWLDEYKTLPKQLEPKRYENVDPGDLTIPKAVKKRLNCKPFRWFLNNIAPDMIERFPPLADPPKFASGAIQSVANPRLCIDNMGKLNDEKIGLDECSHDMLNPSLNQNFIYSFLKDIRQDHGRHEFCLDSYELRLTGCNNLSFGNQFWIYDKDSKEIIMNTSTKKCLTIILVNDSLTLDECNNEMTQKWNFAYVNETAYEYFNDIFGYRSILS</sequence>
<dbReference type="GO" id="GO:0006493">
    <property type="term" value="P:protein O-linked glycosylation"/>
    <property type="evidence" value="ECO:0007669"/>
    <property type="project" value="TreeGrafter"/>
</dbReference>
<organism evidence="13 14">
    <name type="scientific">Clunio marinus</name>
    <dbReference type="NCBI Taxonomy" id="568069"/>
    <lineage>
        <taxon>Eukaryota</taxon>
        <taxon>Metazoa</taxon>
        <taxon>Ecdysozoa</taxon>
        <taxon>Arthropoda</taxon>
        <taxon>Hexapoda</taxon>
        <taxon>Insecta</taxon>
        <taxon>Pterygota</taxon>
        <taxon>Neoptera</taxon>
        <taxon>Endopterygota</taxon>
        <taxon>Diptera</taxon>
        <taxon>Nematocera</taxon>
        <taxon>Chironomoidea</taxon>
        <taxon>Chironomidae</taxon>
        <taxon>Clunio</taxon>
    </lineage>
</organism>
<dbReference type="CDD" id="cd02510">
    <property type="entry name" value="pp-GalNAc-T"/>
    <property type="match status" value="1"/>
</dbReference>
<dbReference type="PANTHER" id="PTHR11675:SF134">
    <property type="entry name" value="N-ACETYLGALACTOSAMINYLTRANSFERASE 4-RELATED"/>
    <property type="match status" value="1"/>
</dbReference>
<dbReference type="Pfam" id="PF00652">
    <property type="entry name" value="Ricin_B_lectin"/>
    <property type="match status" value="1"/>
</dbReference>
<dbReference type="GO" id="GO:0000139">
    <property type="term" value="C:Golgi membrane"/>
    <property type="evidence" value="ECO:0007669"/>
    <property type="project" value="UniProtKB-SubCell"/>
</dbReference>
<keyword evidence="9 11" id="KW-1015">Disulfide bond</keyword>
<comment type="cofactor">
    <cofactor evidence="11">
        <name>Mn(2+)</name>
        <dbReference type="ChEBI" id="CHEBI:29035"/>
    </cofactor>
</comment>
<dbReference type="GO" id="GO:0030246">
    <property type="term" value="F:carbohydrate binding"/>
    <property type="evidence" value="ECO:0007669"/>
    <property type="project" value="UniProtKB-KW"/>
</dbReference>
<accession>A0A1J1IXC1</accession>
<dbReference type="SUPFAM" id="SSF53448">
    <property type="entry name" value="Nucleotide-diphospho-sugar transferases"/>
    <property type="match status" value="1"/>
</dbReference>